<sequence length="116" mass="12493">MRLLHPLVILAALPLTGCGSDVGVSAGGDCLSTYDGVVSAESWPALKQSLLDSDHFGRVAGVRTQARGDDVESRGDQDAVRVVDLLNRRDRRLAQLEVWRTDDGGWSAGQWGQCTD</sequence>
<evidence type="ECO:0000313" key="1">
    <source>
        <dbReference type="EMBL" id="MBF4160537.1"/>
    </source>
</evidence>
<dbReference type="EMBL" id="JADIVZ010000001">
    <property type="protein sequence ID" value="MBF4160537.1"/>
    <property type="molecule type" value="Genomic_DNA"/>
</dbReference>
<reference evidence="1" key="1">
    <citation type="submission" date="2020-11" db="EMBL/GenBank/DDBJ databases">
        <title>Nocardioides sp. CBS4Y-1, whole genome shotgun sequence.</title>
        <authorList>
            <person name="Tuo L."/>
        </authorList>
    </citation>
    <scope>NUCLEOTIDE SEQUENCE</scope>
    <source>
        <strain evidence="1">CBS4Y-1</strain>
    </source>
</reference>
<proteinExistence type="predicted"/>
<dbReference type="RefSeq" id="WP_194501750.1">
    <property type="nucleotide sequence ID" value="NZ_JADIVZ010000001.1"/>
</dbReference>
<dbReference type="Proteomes" id="UP000656804">
    <property type="component" value="Unassembled WGS sequence"/>
</dbReference>
<protein>
    <submittedName>
        <fullName evidence="1">Uncharacterized protein</fullName>
    </submittedName>
</protein>
<keyword evidence="2" id="KW-1185">Reference proteome</keyword>
<gene>
    <name evidence="1" type="ORF">ISG29_02470</name>
</gene>
<accession>A0A930Y635</accession>
<evidence type="ECO:0000313" key="2">
    <source>
        <dbReference type="Proteomes" id="UP000656804"/>
    </source>
</evidence>
<dbReference type="AlphaFoldDB" id="A0A930Y635"/>
<name>A0A930Y635_9ACTN</name>
<comment type="caution">
    <text evidence="1">The sequence shown here is derived from an EMBL/GenBank/DDBJ whole genome shotgun (WGS) entry which is preliminary data.</text>
</comment>
<organism evidence="1 2">
    <name type="scientific">Nocardioides acrostichi</name>
    <dbReference type="NCBI Taxonomy" id="2784339"/>
    <lineage>
        <taxon>Bacteria</taxon>
        <taxon>Bacillati</taxon>
        <taxon>Actinomycetota</taxon>
        <taxon>Actinomycetes</taxon>
        <taxon>Propionibacteriales</taxon>
        <taxon>Nocardioidaceae</taxon>
        <taxon>Nocardioides</taxon>
    </lineage>
</organism>